<dbReference type="Pfam" id="PF13307">
    <property type="entry name" value="Helicase_C_2"/>
    <property type="match status" value="1"/>
</dbReference>
<comment type="cofactor">
    <cofactor evidence="1">
        <name>[4Fe-4S] cluster</name>
        <dbReference type="ChEBI" id="CHEBI:49883"/>
    </cofactor>
</comment>
<dbReference type="GO" id="GO:0003684">
    <property type="term" value="F:damaged DNA binding"/>
    <property type="evidence" value="ECO:0007669"/>
    <property type="project" value="TreeGrafter"/>
</dbReference>
<sequence>MKFLIDDLVIYFPYDYIYPEQYTYMKELKMTLDAEGHGVLEMPSGTGKTVTLLSLIIAYILQYPEKLVKLVYCSRTVPEIEKTVGELKRLIDFYKQETNQPDLKFLGLSLSSRKNLCINPEANKSNVGKEVDSKCMSMTASFVREHAKTDKSIKLCSFYEQFDLEGQDSLIPSGVYNLDDLKQYGSKRNWCPYFLARYTMQHANVVIYSYHYLLDPKIAEIVSKDIPKESVVVFDEAHNIDNVCIDSMSLSLNRRLLQRAGENLEALTKQVKKLKQHDEERLNNEYRKLVDGLKEAQIVRETDMALANPILPKDILDEAVPGNIRQAEHFLIFMKRFLEYVKSRLRISHKVQESPPSFINDIFSKVYIDKKPLKFCYERLRSLLKNLEIADLQSFSPLIVLTNFATMVNFRVANMVSLPMTLARPVICPMIVGRGNDQVSISSRYETRDDIAVIRNYGTLVVEMSKVVPDGIVCFFTSYSYMESIVSNWYVQGIIEQILKNKLLFVETQDSIETSLALYNYTKACENGRGAVLMAVARGKVSEGIDFDNHLGRCIIMIGIPYVYTLSSILRARLEFLREMYNINESDFLTFDAMRHAAQCVGRALRGKNDYGIMCFADKRFAKADKRQKLPKWIRDYLQDCDCNLSIEEAMSKAKRWLKQMAQPLTHKEQLGISLLNEELLEQIRLKANYQDNRMEH</sequence>
<dbReference type="InterPro" id="IPR010643">
    <property type="entry name" value="HBB"/>
</dbReference>
<evidence type="ECO:0000256" key="17">
    <source>
        <dbReference type="ARBA" id="ARBA00044969"/>
    </source>
</evidence>
<dbReference type="GO" id="GO:0043139">
    <property type="term" value="F:5'-3' DNA helicase activity"/>
    <property type="evidence" value="ECO:0007669"/>
    <property type="project" value="UniProtKB-EC"/>
</dbReference>
<reference evidence="20 21" key="1">
    <citation type="journal article" date="2018" name="Sci. Rep.">
        <title>Genomic signatures of local adaptation to the degree of environmental predictability in rotifers.</title>
        <authorList>
            <person name="Franch-Gras L."/>
            <person name="Hahn C."/>
            <person name="Garcia-Roger E.M."/>
            <person name="Carmona M.J."/>
            <person name="Serra M."/>
            <person name="Gomez A."/>
        </authorList>
    </citation>
    <scope>NUCLEOTIDE SEQUENCE [LARGE SCALE GENOMIC DNA]</scope>
    <source>
        <strain evidence="20">HYR1</strain>
    </source>
</reference>
<gene>
    <name evidence="20" type="ORF">BpHYR1_043215</name>
</gene>
<evidence type="ECO:0000256" key="4">
    <source>
        <dbReference type="ARBA" id="ARBA00022485"/>
    </source>
</evidence>
<dbReference type="GO" id="GO:0016887">
    <property type="term" value="F:ATP hydrolysis activity"/>
    <property type="evidence" value="ECO:0007669"/>
    <property type="project" value="RHEA"/>
</dbReference>
<dbReference type="GO" id="GO:0006366">
    <property type="term" value="P:transcription by RNA polymerase II"/>
    <property type="evidence" value="ECO:0007669"/>
    <property type="project" value="TreeGrafter"/>
</dbReference>
<comment type="similarity">
    <text evidence="3">Belongs to the helicase family. RAD3/XPD subfamily.</text>
</comment>
<dbReference type="InterPro" id="IPR002464">
    <property type="entry name" value="DNA/RNA_helicase_DEAH_CS"/>
</dbReference>
<comment type="catalytic activity">
    <reaction evidence="18">
        <text>ATP + H2O = ADP + phosphate + H(+)</text>
        <dbReference type="Rhea" id="RHEA:13065"/>
        <dbReference type="ChEBI" id="CHEBI:15377"/>
        <dbReference type="ChEBI" id="CHEBI:15378"/>
        <dbReference type="ChEBI" id="CHEBI:30616"/>
        <dbReference type="ChEBI" id="CHEBI:43474"/>
        <dbReference type="ChEBI" id="CHEBI:456216"/>
        <dbReference type="EC" id="5.6.2.3"/>
    </reaction>
</comment>
<dbReference type="Gene3D" id="3.40.50.300">
    <property type="entry name" value="P-loop containing nucleotide triphosphate hydrolases"/>
    <property type="match status" value="2"/>
</dbReference>
<dbReference type="GO" id="GO:0051539">
    <property type="term" value="F:4 iron, 4 sulfur cluster binding"/>
    <property type="evidence" value="ECO:0007669"/>
    <property type="project" value="UniProtKB-KW"/>
</dbReference>
<dbReference type="STRING" id="10195.A0A3M7QQZ0"/>
<protein>
    <recommendedName>
        <fullName evidence="17">DNA 5'-3' helicase</fullName>
        <ecNumber evidence="17">5.6.2.3</ecNumber>
    </recommendedName>
</protein>
<feature type="domain" description="Helicase ATP-binding" evidence="19">
    <location>
        <begin position="7"/>
        <end position="284"/>
    </location>
</feature>
<evidence type="ECO:0000256" key="5">
    <source>
        <dbReference type="ARBA" id="ARBA00022723"/>
    </source>
</evidence>
<keyword evidence="7" id="KW-0227">DNA damage</keyword>
<evidence type="ECO:0000313" key="21">
    <source>
        <dbReference type="Proteomes" id="UP000276133"/>
    </source>
</evidence>
<keyword evidence="21" id="KW-1185">Reference proteome</keyword>
<dbReference type="InterPro" id="IPR001945">
    <property type="entry name" value="RAD3/XPD"/>
</dbReference>
<dbReference type="InterPro" id="IPR006554">
    <property type="entry name" value="Helicase-like_DEXD_c2"/>
</dbReference>
<keyword evidence="6" id="KW-0547">Nucleotide-binding</keyword>
<dbReference type="InterPro" id="IPR014013">
    <property type="entry name" value="Helic_SF1/SF2_ATP-bd_DinG/Rad3"/>
</dbReference>
<dbReference type="GO" id="GO:0006289">
    <property type="term" value="P:nucleotide-excision repair"/>
    <property type="evidence" value="ECO:0007669"/>
    <property type="project" value="InterPro"/>
</dbReference>
<comment type="subcellular location">
    <subcellularLocation>
        <location evidence="2">Nucleus</location>
    </subcellularLocation>
</comment>
<dbReference type="SMART" id="SM00488">
    <property type="entry name" value="DEXDc2"/>
    <property type="match status" value="1"/>
</dbReference>
<keyword evidence="10" id="KW-0067">ATP-binding</keyword>
<dbReference type="InterPro" id="IPR010614">
    <property type="entry name" value="RAD3-like_helicase_DEAD"/>
</dbReference>
<evidence type="ECO:0000256" key="2">
    <source>
        <dbReference type="ARBA" id="ARBA00004123"/>
    </source>
</evidence>
<evidence type="ECO:0000313" key="20">
    <source>
        <dbReference type="EMBL" id="RNA13378.1"/>
    </source>
</evidence>
<evidence type="ECO:0000256" key="6">
    <source>
        <dbReference type="ARBA" id="ARBA00022741"/>
    </source>
</evidence>
<dbReference type="InterPro" id="IPR013020">
    <property type="entry name" value="Rad3/Chl1-like"/>
</dbReference>
<evidence type="ECO:0000256" key="8">
    <source>
        <dbReference type="ARBA" id="ARBA00022801"/>
    </source>
</evidence>
<dbReference type="FunFam" id="3.40.50.300:FF:000381">
    <property type="entry name" value="TFIIH basal transcription factor complex helicase subunit"/>
    <property type="match status" value="1"/>
</dbReference>
<evidence type="ECO:0000256" key="7">
    <source>
        <dbReference type="ARBA" id="ARBA00022763"/>
    </source>
</evidence>
<evidence type="ECO:0000259" key="19">
    <source>
        <dbReference type="PROSITE" id="PS51193"/>
    </source>
</evidence>
<keyword evidence="9 20" id="KW-0347">Helicase</keyword>
<evidence type="ECO:0000256" key="10">
    <source>
        <dbReference type="ARBA" id="ARBA00022840"/>
    </source>
</evidence>
<dbReference type="InterPro" id="IPR027417">
    <property type="entry name" value="P-loop_NTPase"/>
</dbReference>
<dbReference type="GO" id="GO:0005524">
    <property type="term" value="F:ATP binding"/>
    <property type="evidence" value="ECO:0007669"/>
    <property type="project" value="UniProtKB-KW"/>
</dbReference>
<dbReference type="EC" id="5.6.2.3" evidence="17"/>
<name>A0A3M7QQZ0_BRAPC</name>
<dbReference type="PROSITE" id="PS51193">
    <property type="entry name" value="HELICASE_ATP_BIND_2"/>
    <property type="match status" value="1"/>
</dbReference>
<evidence type="ECO:0000256" key="13">
    <source>
        <dbReference type="ARBA" id="ARBA00023125"/>
    </source>
</evidence>
<dbReference type="InterPro" id="IPR045028">
    <property type="entry name" value="DinG/Rad3-like"/>
</dbReference>
<evidence type="ECO:0000256" key="9">
    <source>
        <dbReference type="ARBA" id="ARBA00022806"/>
    </source>
</evidence>
<dbReference type="OrthoDB" id="272481at2759"/>
<accession>A0A3M7QQZ0</accession>
<dbReference type="SUPFAM" id="SSF52540">
    <property type="entry name" value="P-loop containing nucleoside triphosphate hydrolases"/>
    <property type="match status" value="1"/>
</dbReference>
<keyword evidence="11" id="KW-0408">Iron</keyword>
<dbReference type="SMART" id="SM00491">
    <property type="entry name" value="HELICc2"/>
    <property type="match status" value="1"/>
</dbReference>
<dbReference type="NCBIfam" id="TIGR00604">
    <property type="entry name" value="rad3"/>
    <property type="match status" value="2"/>
</dbReference>
<dbReference type="InterPro" id="IPR006555">
    <property type="entry name" value="ATP-dep_Helicase_C"/>
</dbReference>
<dbReference type="Pfam" id="PF06733">
    <property type="entry name" value="DEAD_2"/>
    <property type="match status" value="1"/>
</dbReference>
<dbReference type="Proteomes" id="UP000276133">
    <property type="component" value="Unassembled WGS sequence"/>
</dbReference>
<comment type="caution">
    <text evidence="20">The sequence shown here is derived from an EMBL/GenBank/DDBJ whole genome shotgun (WGS) entry which is preliminary data.</text>
</comment>
<keyword evidence="8 20" id="KW-0378">Hydrolase</keyword>
<dbReference type="GO" id="GO:0045951">
    <property type="term" value="P:positive regulation of mitotic recombination"/>
    <property type="evidence" value="ECO:0007669"/>
    <property type="project" value="TreeGrafter"/>
</dbReference>
<dbReference type="GO" id="GO:0046872">
    <property type="term" value="F:metal ion binding"/>
    <property type="evidence" value="ECO:0007669"/>
    <property type="project" value="UniProtKB-KW"/>
</dbReference>
<evidence type="ECO:0000256" key="3">
    <source>
        <dbReference type="ARBA" id="ARBA00009146"/>
    </source>
</evidence>
<evidence type="ECO:0000256" key="18">
    <source>
        <dbReference type="ARBA" id="ARBA00048954"/>
    </source>
</evidence>
<keyword evidence="16" id="KW-0539">Nucleus</keyword>
<evidence type="ECO:0000256" key="1">
    <source>
        <dbReference type="ARBA" id="ARBA00001966"/>
    </source>
</evidence>
<dbReference type="GO" id="GO:0005634">
    <property type="term" value="C:nucleus"/>
    <property type="evidence" value="ECO:0007669"/>
    <property type="project" value="UniProtKB-SubCell"/>
</dbReference>
<keyword evidence="4" id="KW-0004">4Fe-4S</keyword>
<dbReference type="CDD" id="cd18788">
    <property type="entry name" value="SF2_C_XPD"/>
    <property type="match status" value="1"/>
</dbReference>
<proteinExistence type="inferred from homology"/>
<evidence type="ECO:0000256" key="11">
    <source>
        <dbReference type="ARBA" id="ARBA00023004"/>
    </source>
</evidence>
<dbReference type="PANTHER" id="PTHR11472:SF1">
    <property type="entry name" value="GENERAL TRANSCRIPTION AND DNA REPAIR FACTOR IIH HELICASE SUBUNIT XPD"/>
    <property type="match status" value="1"/>
</dbReference>
<organism evidence="20 21">
    <name type="scientific">Brachionus plicatilis</name>
    <name type="common">Marine rotifer</name>
    <name type="synonym">Brachionus muelleri</name>
    <dbReference type="NCBI Taxonomy" id="10195"/>
    <lineage>
        <taxon>Eukaryota</taxon>
        <taxon>Metazoa</taxon>
        <taxon>Spiralia</taxon>
        <taxon>Gnathifera</taxon>
        <taxon>Rotifera</taxon>
        <taxon>Eurotatoria</taxon>
        <taxon>Monogononta</taxon>
        <taxon>Pseudotrocha</taxon>
        <taxon>Ploima</taxon>
        <taxon>Brachionidae</taxon>
        <taxon>Brachionus</taxon>
    </lineage>
</organism>
<evidence type="ECO:0000256" key="14">
    <source>
        <dbReference type="ARBA" id="ARBA00023204"/>
    </source>
</evidence>
<keyword evidence="5" id="KW-0479">Metal-binding</keyword>
<keyword evidence="12" id="KW-0411">Iron-sulfur</keyword>
<evidence type="ECO:0000256" key="15">
    <source>
        <dbReference type="ARBA" id="ARBA00023235"/>
    </source>
</evidence>
<keyword evidence="14" id="KW-0234">DNA repair</keyword>
<dbReference type="PANTHER" id="PTHR11472">
    <property type="entry name" value="DNA REPAIR DEAD HELICASE RAD3/XP-D SUBFAMILY MEMBER"/>
    <property type="match status" value="1"/>
</dbReference>
<keyword evidence="13" id="KW-0238">DNA-binding</keyword>
<evidence type="ECO:0000256" key="16">
    <source>
        <dbReference type="ARBA" id="ARBA00023242"/>
    </source>
</evidence>
<dbReference type="Pfam" id="PF06777">
    <property type="entry name" value="HBB"/>
    <property type="match status" value="1"/>
</dbReference>
<keyword evidence="15" id="KW-0413">Isomerase</keyword>
<evidence type="ECO:0000256" key="12">
    <source>
        <dbReference type="ARBA" id="ARBA00023014"/>
    </source>
</evidence>
<dbReference type="AlphaFoldDB" id="A0A3M7QQZ0"/>
<dbReference type="FunFam" id="3.40.50.300:FF:000135">
    <property type="entry name" value="DNA repair helicase RAD3, putative"/>
    <property type="match status" value="1"/>
</dbReference>
<dbReference type="EMBL" id="REGN01005434">
    <property type="protein sequence ID" value="RNA13378.1"/>
    <property type="molecule type" value="Genomic_DNA"/>
</dbReference>
<dbReference type="PRINTS" id="PR00852">
    <property type="entry name" value="XRODRMPGMNTD"/>
</dbReference>
<dbReference type="PROSITE" id="PS00690">
    <property type="entry name" value="DEAH_ATP_HELICASE"/>
    <property type="match status" value="1"/>
</dbReference>